<keyword evidence="2" id="KW-1133">Transmembrane helix</keyword>
<keyword evidence="2" id="KW-0472">Membrane</keyword>
<proteinExistence type="predicted"/>
<dbReference type="GO" id="GO:0004176">
    <property type="term" value="F:ATP-dependent peptidase activity"/>
    <property type="evidence" value="ECO:0007669"/>
    <property type="project" value="InterPro"/>
</dbReference>
<keyword evidence="2" id="KW-0812">Transmembrane</keyword>
<dbReference type="GO" id="GO:0004222">
    <property type="term" value="F:metalloendopeptidase activity"/>
    <property type="evidence" value="ECO:0007669"/>
    <property type="project" value="InterPro"/>
</dbReference>
<dbReference type="EMBL" id="HBIU01012139">
    <property type="protein sequence ID" value="CAE0626772.1"/>
    <property type="molecule type" value="Transcribed_RNA"/>
</dbReference>
<reference evidence="4" key="1">
    <citation type="submission" date="2021-01" db="EMBL/GenBank/DDBJ databases">
        <authorList>
            <person name="Corre E."/>
            <person name="Pelletier E."/>
            <person name="Niang G."/>
            <person name="Scheremetjew M."/>
            <person name="Finn R."/>
            <person name="Kale V."/>
            <person name="Holt S."/>
            <person name="Cochrane G."/>
            <person name="Meng A."/>
            <person name="Brown T."/>
            <person name="Cohen L."/>
        </authorList>
    </citation>
    <scope>NUCLEOTIDE SEQUENCE</scope>
    <source>
        <strain evidence="4">CCMP3107</strain>
    </source>
</reference>
<protein>
    <submittedName>
        <fullName evidence="4">Uncharacterized protein</fullName>
    </submittedName>
</protein>
<evidence type="ECO:0000313" key="4">
    <source>
        <dbReference type="EMBL" id="CAE0626772.1"/>
    </source>
</evidence>
<feature type="transmembrane region" description="Helical" evidence="2">
    <location>
        <begin position="186"/>
        <end position="207"/>
    </location>
</feature>
<dbReference type="PANTHER" id="PTHR33471:SF7">
    <property type="entry name" value="ATP-DEPENDENT ZINC METALLOPROTEASE-RELATED"/>
    <property type="match status" value="1"/>
</dbReference>
<dbReference type="GO" id="GO:0005524">
    <property type="term" value="F:ATP binding"/>
    <property type="evidence" value="ECO:0007669"/>
    <property type="project" value="InterPro"/>
</dbReference>
<evidence type="ECO:0000256" key="2">
    <source>
        <dbReference type="SAM" id="Phobius"/>
    </source>
</evidence>
<feature type="chain" id="PRO_5030926130" evidence="3">
    <location>
        <begin position="21"/>
        <end position="403"/>
    </location>
</feature>
<feature type="coiled-coil region" evidence="1">
    <location>
        <begin position="53"/>
        <end position="87"/>
    </location>
</feature>
<sequence>MAVLSKSCAASLLLPLLAHGFTSSRTTSGLNSYSSQVAPALGQQVNGRTTYLKMAEETEVERLQRQAREAREAAAKLNAELEGYKAANPQLAVAEKAREAAAKGPERLTFDQVLDRLGAAPVDGSGAAAAQLEALGGLKADGVVNTWKSKEVTSYAVTIGRMTSATGIEGKDLSPLEGGNEDDLRWSLVVVCLGSFILAAGSGIVIGGNVGATLTYLFAVIPILFLGVGSTAPGIITSAIEGFKTNTDSDFNERRIRHEAAHFLVGYALGFPIRSYTSEGPACEVEFYDTPAGDDFAAARTAEALKKEQLEPLAVVAMSGAVGECLEFGNARGGQNDLVALQTLFTRTRPYVRADEQMSLTRWGVVEAHKVLTQNRAAYEALVQAFREKRSVQECIAIIESTK</sequence>
<keyword evidence="1" id="KW-0175">Coiled coil</keyword>
<name>A0A7S3UVY9_HETAK</name>
<evidence type="ECO:0000256" key="3">
    <source>
        <dbReference type="SAM" id="SignalP"/>
    </source>
</evidence>
<dbReference type="Gene3D" id="1.20.58.760">
    <property type="entry name" value="Peptidase M41"/>
    <property type="match status" value="1"/>
</dbReference>
<gene>
    <name evidence="4" type="ORF">HAKA00212_LOCUS5448</name>
</gene>
<accession>A0A7S3UVY9</accession>
<feature type="signal peptide" evidence="3">
    <location>
        <begin position="1"/>
        <end position="20"/>
    </location>
</feature>
<evidence type="ECO:0000256" key="1">
    <source>
        <dbReference type="SAM" id="Coils"/>
    </source>
</evidence>
<dbReference type="SUPFAM" id="SSF140990">
    <property type="entry name" value="FtsH protease domain-like"/>
    <property type="match status" value="1"/>
</dbReference>
<dbReference type="PANTHER" id="PTHR33471">
    <property type="entry name" value="ATP-DEPENDENT ZINC METALLOPROTEASE-RELATED"/>
    <property type="match status" value="1"/>
</dbReference>
<keyword evidence="3" id="KW-0732">Signal</keyword>
<dbReference type="InterPro" id="IPR037219">
    <property type="entry name" value="Peptidase_M41-like"/>
</dbReference>
<dbReference type="GO" id="GO:0006508">
    <property type="term" value="P:proteolysis"/>
    <property type="evidence" value="ECO:0007669"/>
    <property type="project" value="InterPro"/>
</dbReference>
<organism evidence="4">
    <name type="scientific">Heterosigma akashiwo</name>
    <name type="common">Chromophytic alga</name>
    <name type="synonym">Heterosigma carterae</name>
    <dbReference type="NCBI Taxonomy" id="2829"/>
    <lineage>
        <taxon>Eukaryota</taxon>
        <taxon>Sar</taxon>
        <taxon>Stramenopiles</taxon>
        <taxon>Ochrophyta</taxon>
        <taxon>Raphidophyceae</taxon>
        <taxon>Chattonellales</taxon>
        <taxon>Chattonellaceae</taxon>
        <taxon>Heterosigma</taxon>
    </lineage>
</organism>
<dbReference type="AlphaFoldDB" id="A0A7S3UVY9"/>
<feature type="transmembrane region" description="Helical" evidence="2">
    <location>
        <begin position="214"/>
        <end position="236"/>
    </location>
</feature>